<dbReference type="OrthoDB" id="2026446at2"/>
<dbReference type="InterPro" id="IPR010982">
    <property type="entry name" value="Lambda_DNA-bd_dom_sf"/>
</dbReference>
<organism evidence="6 7">
    <name type="scientific">Fastidiosipila sanguinis</name>
    <dbReference type="NCBI Taxonomy" id="236753"/>
    <lineage>
        <taxon>Bacteria</taxon>
        <taxon>Bacillati</taxon>
        <taxon>Bacillota</taxon>
        <taxon>Clostridia</taxon>
        <taxon>Eubacteriales</taxon>
        <taxon>Oscillospiraceae</taxon>
        <taxon>Fastidiosipila</taxon>
    </lineage>
</organism>
<dbReference type="PROSITE" id="PS50932">
    <property type="entry name" value="HTH_LACI_2"/>
    <property type="match status" value="1"/>
</dbReference>
<evidence type="ECO:0000313" key="6">
    <source>
        <dbReference type="EMBL" id="AVM41757.1"/>
    </source>
</evidence>
<evidence type="ECO:0000256" key="2">
    <source>
        <dbReference type="ARBA" id="ARBA00023015"/>
    </source>
</evidence>
<dbReference type="SUPFAM" id="SSF47413">
    <property type="entry name" value="lambda repressor-like DNA-binding domains"/>
    <property type="match status" value="1"/>
</dbReference>
<dbReference type="InterPro" id="IPR000843">
    <property type="entry name" value="HTH_LacI"/>
</dbReference>
<protein>
    <submittedName>
        <fullName evidence="6">Transcriptional regulator</fullName>
    </submittedName>
</protein>
<dbReference type="PANTHER" id="PTHR30146">
    <property type="entry name" value="LACI-RELATED TRANSCRIPTIONAL REPRESSOR"/>
    <property type="match status" value="1"/>
</dbReference>
<dbReference type="PROSITE" id="PS00356">
    <property type="entry name" value="HTH_LACI_1"/>
    <property type="match status" value="1"/>
</dbReference>
<sequence length="345" mass="38564">MEKKVTLQDIAEKVGVSVVSVSKAISGKKGVSADKRLEILEVAESMGYQKIKRNIDVSTSNSLNIGIVISENYMDEYDSFYLNMYKNLTTAAAMSKNFTLLEILSEEDEFALNMPQLIVESKVDALVIVGKVTNSYMHELTRKITIPLICLDFSYKSDKCECIISDSFYGSYTMTKYLIDLGHRDIAFVGTVLATDSITDRYLGYVKALMYADIDVNMDWVIPDRHPQVGGINFDKYLKLPNKMPTAFVCNNDLTASEVIKRLKQKGYSVPGDVSVVGYDNYIFPGISPIEITSYQVDIDRMVAMTLRKIKERLQGQNTSSKISIIEGHLVEKNSAAPLQKAGEN</sequence>
<evidence type="ECO:0000256" key="4">
    <source>
        <dbReference type="ARBA" id="ARBA00023163"/>
    </source>
</evidence>
<keyword evidence="3" id="KW-0238">DNA-binding</keyword>
<dbReference type="PANTHER" id="PTHR30146:SF148">
    <property type="entry name" value="HTH-TYPE TRANSCRIPTIONAL REPRESSOR PURR-RELATED"/>
    <property type="match status" value="1"/>
</dbReference>
<dbReference type="EMBL" id="CP027226">
    <property type="protein sequence ID" value="AVM41757.1"/>
    <property type="molecule type" value="Genomic_DNA"/>
</dbReference>
<evidence type="ECO:0000313" key="7">
    <source>
        <dbReference type="Proteomes" id="UP000237947"/>
    </source>
</evidence>
<dbReference type="Gene3D" id="1.10.260.40">
    <property type="entry name" value="lambda repressor-like DNA-binding domains"/>
    <property type="match status" value="1"/>
</dbReference>
<evidence type="ECO:0000256" key="3">
    <source>
        <dbReference type="ARBA" id="ARBA00023125"/>
    </source>
</evidence>
<proteinExistence type="predicted"/>
<gene>
    <name evidence="6" type="ORF">C5Q98_00265</name>
</gene>
<dbReference type="AlphaFoldDB" id="A0A2S0KL62"/>
<evidence type="ECO:0000256" key="1">
    <source>
        <dbReference type="ARBA" id="ARBA00022491"/>
    </source>
</evidence>
<dbReference type="Pfam" id="PF00356">
    <property type="entry name" value="LacI"/>
    <property type="match status" value="1"/>
</dbReference>
<name>A0A2S0KL62_9FIRM</name>
<reference evidence="7" key="1">
    <citation type="submission" date="2018-02" db="EMBL/GenBank/DDBJ databases">
        <authorList>
            <person name="Holder M.E."/>
            <person name="Ajami N.J."/>
            <person name="Petrosino J.F."/>
        </authorList>
    </citation>
    <scope>NUCLEOTIDE SEQUENCE [LARGE SCALE GENOMIC DNA]</scope>
    <source>
        <strain evidence="7">CCUG 47711</strain>
    </source>
</reference>
<keyword evidence="2" id="KW-0805">Transcription regulation</keyword>
<dbReference type="InterPro" id="IPR028082">
    <property type="entry name" value="Peripla_BP_I"/>
</dbReference>
<feature type="domain" description="HTH lacI-type" evidence="5">
    <location>
        <begin position="5"/>
        <end position="49"/>
    </location>
</feature>
<dbReference type="Proteomes" id="UP000237947">
    <property type="component" value="Chromosome"/>
</dbReference>
<dbReference type="RefSeq" id="WP_106011745.1">
    <property type="nucleotide sequence ID" value="NZ_CP027226.1"/>
</dbReference>
<dbReference type="SMART" id="SM00354">
    <property type="entry name" value="HTH_LACI"/>
    <property type="match status" value="1"/>
</dbReference>
<keyword evidence="7" id="KW-1185">Reference proteome</keyword>
<dbReference type="KEGG" id="fsa:C5Q98_00265"/>
<keyword evidence="1" id="KW-0678">Repressor</keyword>
<dbReference type="Gene3D" id="3.40.50.2300">
    <property type="match status" value="2"/>
</dbReference>
<dbReference type="GO" id="GO:0003700">
    <property type="term" value="F:DNA-binding transcription factor activity"/>
    <property type="evidence" value="ECO:0007669"/>
    <property type="project" value="TreeGrafter"/>
</dbReference>
<dbReference type="GO" id="GO:0000976">
    <property type="term" value="F:transcription cis-regulatory region binding"/>
    <property type="evidence" value="ECO:0007669"/>
    <property type="project" value="TreeGrafter"/>
</dbReference>
<dbReference type="SUPFAM" id="SSF53822">
    <property type="entry name" value="Periplasmic binding protein-like I"/>
    <property type="match status" value="1"/>
</dbReference>
<keyword evidence="4" id="KW-0804">Transcription</keyword>
<evidence type="ECO:0000259" key="5">
    <source>
        <dbReference type="PROSITE" id="PS50932"/>
    </source>
</evidence>
<dbReference type="InterPro" id="IPR046335">
    <property type="entry name" value="LacI/GalR-like_sensor"/>
</dbReference>
<dbReference type="Pfam" id="PF13377">
    <property type="entry name" value="Peripla_BP_3"/>
    <property type="match status" value="1"/>
</dbReference>
<accession>A0A2S0KL62</accession>